<reference evidence="1" key="2">
    <citation type="submission" date="2020-08" db="EMBL/GenBank/DDBJ databases">
        <authorList>
            <person name="Chen M."/>
            <person name="Teng W."/>
            <person name="Zhao L."/>
            <person name="Hu C."/>
            <person name="Zhou Y."/>
            <person name="Han B."/>
            <person name="Song L."/>
            <person name="Shu W."/>
        </authorList>
    </citation>
    <scope>NUCLEOTIDE SEQUENCE</scope>
    <source>
        <strain evidence="1">FACHB-1375</strain>
    </source>
</reference>
<protein>
    <submittedName>
        <fullName evidence="1">ParM/StbA family protein</fullName>
    </submittedName>
</protein>
<reference evidence="1" key="1">
    <citation type="journal article" date="2015" name="ISME J.">
        <title>Draft Genome Sequence of Streptomyces incarnatus NRRL8089, which Produces the Nucleoside Antibiotic Sinefungin.</title>
        <authorList>
            <person name="Oshima K."/>
            <person name="Hattori M."/>
            <person name="Shimizu H."/>
            <person name="Fukuda K."/>
            <person name="Nemoto M."/>
            <person name="Inagaki K."/>
            <person name="Tamura T."/>
        </authorList>
    </citation>
    <scope>NUCLEOTIDE SEQUENCE</scope>
    <source>
        <strain evidence="1">FACHB-1375</strain>
    </source>
</reference>
<sequence length="372" mass="41099">MSRTSRKAGLTLDFGGSGTKGAAHHKDTKCVLYMEPQVIEVPSSSLQEKTQKNLNNTHPENLAWVGVGEDYRAVGYLAQLFLASPSLRPRKYELAVYKTLAAAWVMQQKLHLPDKFDLSLMLLLPPGEFEDAALLKSMLKDALASFSTPTGTMNVNLVRYECFPEGSGIYMMYRQKRPELLKRWNVGIVQIGYRNASVLLSSRGVLDKGKTTNLGMARMIELVLERTSGLNSVALLNAIAIAGNNPQPQHFVNLVSICDREQQLVQVQKIIAAVKEARTEYAIALMSWLKEMLPPFGELSGIIVGGGTADYLRDELMQAVKTTTVVWHGEVKIPPEFDSFGLGSRLADVWALSEYHAACLKERIKKEVATGG</sequence>
<evidence type="ECO:0000313" key="2">
    <source>
        <dbReference type="Proteomes" id="UP000641646"/>
    </source>
</evidence>
<proteinExistence type="predicted"/>
<gene>
    <name evidence="1" type="ORF">H6G03_26400</name>
</gene>
<organism evidence="1 2">
    <name type="scientific">Aerosakkonema funiforme FACHB-1375</name>
    <dbReference type="NCBI Taxonomy" id="2949571"/>
    <lineage>
        <taxon>Bacteria</taxon>
        <taxon>Bacillati</taxon>
        <taxon>Cyanobacteriota</taxon>
        <taxon>Cyanophyceae</taxon>
        <taxon>Oscillatoriophycideae</taxon>
        <taxon>Aerosakkonematales</taxon>
        <taxon>Aerosakkonemataceae</taxon>
        <taxon>Aerosakkonema</taxon>
    </lineage>
</organism>
<dbReference type="Gene3D" id="3.30.420.40">
    <property type="match status" value="2"/>
</dbReference>
<dbReference type="AlphaFoldDB" id="A0A926VLC1"/>
<dbReference type="CDD" id="cd10227">
    <property type="entry name" value="ASKHA_NBD_ParM-like"/>
    <property type="match status" value="1"/>
</dbReference>
<dbReference type="Proteomes" id="UP000641646">
    <property type="component" value="Unassembled WGS sequence"/>
</dbReference>
<name>A0A926VLC1_9CYAN</name>
<evidence type="ECO:0000313" key="1">
    <source>
        <dbReference type="EMBL" id="MBD2184559.1"/>
    </source>
</evidence>
<dbReference type="EMBL" id="JACJPW010000087">
    <property type="protein sequence ID" value="MBD2184559.1"/>
    <property type="molecule type" value="Genomic_DNA"/>
</dbReference>
<accession>A0A926VLC1</accession>
<comment type="caution">
    <text evidence="1">The sequence shown here is derived from an EMBL/GenBank/DDBJ whole genome shotgun (WGS) entry which is preliminary data.</text>
</comment>
<keyword evidence="2" id="KW-1185">Reference proteome</keyword>
<dbReference type="RefSeq" id="WP_190471175.1">
    <property type="nucleotide sequence ID" value="NZ_JACJPW010000087.1"/>
</dbReference>